<dbReference type="InterPro" id="IPR009799">
    <property type="entry name" value="EthD_dom"/>
</dbReference>
<dbReference type="Proteomes" id="UP000220629">
    <property type="component" value="Unassembled WGS sequence"/>
</dbReference>
<feature type="domain" description="EthD" evidence="1">
    <location>
        <begin position="17"/>
        <end position="88"/>
    </location>
</feature>
<dbReference type="AlphaFoldDB" id="A0A2A7SHR2"/>
<name>A0A2A7SHR2_BURGA</name>
<evidence type="ECO:0000313" key="3">
    <source>
        <dbReference type="Proteomes" id="UP000220629"/>
    </source>
</evidence>
<gene>
    <name evidence="2" type="ORF">CRM94_13480</name>
</gene>
<accession>A0A2A7SHR2</accession>
<evidence type="ECO:0000313" key="2">
    <source>
        <dbReference type="EMBL" id="PEH43072.1"/>
    </source>
</evidence>
<dbReference type="RefSeq" id="WP_096751500.1">
    <property type="nucleotide sequence ID" value="NZ_CADEPO010000003.1"/>
</dbReference>
<dbReference type="PANTHER" id="PTHR40260:SF2">
    <property type="entry name" value="BLR8190 PROTEIN"/>
    <property type="match status" value="1"/>
</dbReference>
<reference evidence="3" key="1">
    <citation type="submission" date="2017-09" db="EMBL/GenBank/DDBJ databases">
        <title>FDA dAtabase for Regulatory Grade micrObial Sequences (FDA-ARGOS): Supporting development and validation of Infectious Disease Dx tests.</title>
        <authorList>
            <person name="Minogue T."/>
            <person name="Wolcott M."/>
            <person name="Wasieloski L."/>
            <person name="Aguilar W."/>
            <person name="Moore D."/>
            <person name="Tallon L."/>
            <person name="Sadzewicz L."/>
            <person name="Ott S."/>
            <person name="Zhao X."/>
            <person name="Nagaraj S."/>
            <person name="Vavikolanu K."/>
            <person name="Aluvathingal J."/>
            <person name="Nadendla S."/>
            <person name="Sichtig H."/>
        </authorList>
    </citation>
    <scope>NUCLEOTIDE SEQUENCE [LARGE SCALE GENOMIC DNA]</scope>
    <source>
        <strain evidence="3">FDAARGOS_390</strain>
    </source>
</reference>
<organism evidence="2 3">
    <name type="scientific">Burkholderia gladioli</name>
    <name type="common">Pseudomonas marginata</name>
    <name type="synonym">Phytomonas marginata</name>
    <dbReference type="NCBI Taxonomy" id="28095"/>
    <lineage>
        <taxon>Bacteria</taxon>
        <taxon>Pseudomonadati</taxon>
        <taxon>Pseudomonadota</taxon>
        <taxon>Betaproteobacteria</taxon>
        <taxon>Burkholderiales</taxon>
        <taxon>Burkholderiaceae</taxon>
        <taxon>Burkholderia</taxon>
    </lineage>
</organism>
<dbReference type="SUPFAM" id="SSF54909">
    <property type="entry name" value="Dimeric alpha+beta barrel"/>
    <property type="match status" value="1"/>
</dbReference>
<dbReference type="EMBL" id="PDDY01000001">
    <property type="protein sequence ID" value="PEH43072.1"/>
    <property type="molecule type" value="Genomic_DNA"/>
</dbReference>
<protein>
    <submittedName>
        <fullName evidence="2">EthD family reductase</fullName>
    </submittedName>
</protein>
<dbReference type="Pfam" id="PF07110">
    <property type="entry name" value="EthD"/>
    <property type="match status" value="1"/>
</dbReference>
<dbReference type="GO" id="GO:0016491">
    <property type="term" value="F:oxidoreductase activity"/>
    <property type="evidence" value="ECO:0007669"/>
    <property type="project" value="InterPro"/>
</dbReference>
<proteinExistence type="predicted"/>
<comment type="caution">
    <text evidence="2">The sequence shown here is derived from an EMBL/GenBank/DDBJ whole genome shotgun (WGS) entry which is preliminary data.</text>
</comment>
<sequence>MYFIVSYRRVPGTRFDSRYYVEQHIPLVEKTWKPFGLDYIDAFFPSREDSDVIVVAMCRFKDRAALDAALAAEETAIIMADIEKYTDGEPDRHVTEVFQLSP</sequence>
<evidence type="ECO:0000259" key="1">
    <source>
        <dbReference type="Pfam" id="PF07110"/>
    </source>
</evidence>
<dbReference type="Gene3D" id="3.30.70.100">
    <property type="match status" value="1"/>
</dbReference>
<dbReference type="InterPro" id="IPR011008">
    <property type="entry name" value="Dimeric_a/b-barrel"/>
</dbReference>
<dbReference type="NCBIfam" id="TIGR02118">
    <property type="entry name" value="EthD family reductase"/>
    <property type="match status" value="1"/>
</dbReference>
<dbReference type="PANTHER" id="PTHR40260">
    <property type="entry name" value="BLR8190 PROTEIN"/>
    <property type="match status" value="1"/>
</dbReference>